<dbReference type="EMBL" id="JACCCU010000002">
    <property type="protein sequence ID" value="NYF91433.1"/>
    <property type="molecule type" value="Genomic_DNA"/>
</dbReference>
<dbReference type="PANTHER" id="PTHR34654:SF1">
    <property type="entry name" value="RNA-BINDING PROTEIN KHPA"/>
    <property type="match status" value="1"/>
</dbReference>
<dbReference type="PROSITE" id="PS50084">
    <property type="entry name" value="KH_TYPE_1"/>
    <property type="match status" value="1"/>
</dbReference>
<reference evidence="4 5" key="1">
    <citation type="submission" date="2020-07" db="EMBL/GenBank/DDBJ databases">
        <title>Genomic Encyclopedia of Type Strains, Phase IV (KMG-V): Genome sequencing to study the core and pangenomes of soil and plant-associated prokaryotes.</title>
        <authorList>
            <person name="Whitman W."/>
        </authorList>
    </citation>
    <scope>NUCLEOTIDE SEQUENCE [LARGE SCALE GENOMIC DNA]</scope>
    <source>
        <strain evidence="4 5">M8UP22</strain>
    </source>
</reference>
<evidence type="ECO:0000256" key="2">
    <source>
        <dbReference type="ARBA" id="ARBA00022884"/>
    </source>
</evidence>
<evidence type="ECO:0000313" key="4">
    <source>
        <dbReference type="EMBL" id="NYF91433.1"/>
    </source>
</evidence>
<dbReference type="HAMAP" id="MF_00088">
    <property type="entry name" value="KhpA"/>
    <property type="match status" value="1"/>
</dbReference>
<evidence type="ECO:0000256" key="3">
    <source>
        <dbReference type="HAMAP-Rule" id="MF_00088"/>
    </source>
</evidence>
<comment type="subunit">
    <text evidence="3">Forms a complex with KhpB.</text>
</comment>
<name>A0A852VF20_9BACT</name>
<proteinExistence type="inferred from homology"/>
<dbReference type="Proteomes" id="UP000564385">
    <property type="component" value="Unassembled WGS sequence"/>
</dbReference>
<dbReference type="GO" id="GO:0003723">
    <property type="term" value="F:RNA binding"/>
    <property type="evidence" value="ECO:0007669"/>
    <property type="project" value="UniProtKB-UniRule"/>
</dbReference>
<comment type="subcellular location">
    <subcellularLocation>
        <location evidence="3">Cytoplasm</location>
    </subcellularLocation>
</comment>
<dbReference type="GO" id="GO:0009252">
    <property type="term" value="P:peptidoglycan biosynthetic process"/>
    <property type="evidence" value="ECO:0007669"/>
    <property type="project" value="UniProtKB-UniRule"/>
</dbReference>
<protein>
    <recommendedName>
        <fullName evidence="3">RNA-binding protein KhpA</fullName>
    </recommendedName>
    <alternativeName>
        <fullName evidence="3">KH-domain protein A</fullName>
    </alternativeName>
</protein>
<dbReference type="InterPro" id="IPR015946">
    <property type="entry name" value="KH_dom-like_a/b"/>
</dbReference>
<sequence length="104" mass="11371">MVNMSSAANTLVDATPVQRLLLRIVNALVDVPDAVSIEITAGSDQTTFRISVHPSDIGKLIGKQGRTARSIRTIFAACSVRLQHRFSIDIVEDLKPFLRSRPDA</sequence>
<dbReference type="AlphaFoldDB" id="A0A852VF20"/>
<dbReference type="SUPFAM" id="SSF54814">
    <property type="entry name" value="Prokaryotic type KH domain (KH-domain type II)"/>
    <property type="match status" value="1"/>
</dbReference>
<evidence type="ECO:0000256" key="1">
    <source>
        <dbReference type="ARBA" id="ARBA00022490"/>
    </source>
</evidence>
<accession>A0A852VF20</accession>
<dbReference type="GO" id="GO:0008360">
    <property type="term" value="P:regulation of cell shape"/>
    <property type="evidence" value="ECO:0007669"/>
    <property type="project" value="UniProtKB-KW"/>
</dbReference>
<gene>
    <name evidence="3" type="primary">khpA</name>
    <name evidence="4" type="ORF">HDF08_003535</name>
</gene>
<dbReference type="Pfam" id="PF13083">
    <property type="entry name" value="KH_KhpA-B"/>
    <property type="match status" value="1"/>
</dbReference>
<comment type="function">
    <text evidence="3">A probable RNA chaperone. Forms a complex with KhpB which binds to cellular RNA and controls its expression. Plays a role in peptidoglycan (PG) homeostasis and cell length regulation.</text>
</comment>
<dbReference type="Gene3D" id="3.30.300.20">
    <property type="match status" value="1"/>
</dbReference>
<evidence type="ECO:0000313" key="5">
    <source>
        <dbReference type="Proteomes" id="UP000564385"/>
    </source>
</evidence>
<keyword evidence="3" id="KW-0133">Cell shape</keyword>
<dbReference type="GO" id="GO:0005737">
    <property type="term" value="C:cytoplasm"/>
    <property type="evidence" value="ECO:0007669"/>
    <property type="project" value="UniProtKB-SubCell"/>
</dbReference>
<keyword evidence="3" id="KW-0961">Cell wall biogenesis/degradation</keyword>
<dbReference type="GO" id="GO:0071555">
    <property type="term" value="P:cell wall organization"/>
    <property type="evidence" value="ECO:0007669"/>
    <property type="project" value="UniProtKB-KW"/>
</dbReference>
<comment type="caution">
    <text evidence="4">The sequence shown here is derived from an EMBL/GenBank/DDBJ whole genome shotgun (WGS) entry which is preliminary data.</text>
</comment>
<dbReference type="InterPro" id="IPR009019">
    <property type="entry name" value="KH_sf_prok-type"/>
</dbReference>
<keyword evidence="2 3" id="KW-0694">RNA-binding</keyword>
<organism evidence="4 5">
    <name type="scientific">Tunturiibacter lichenicola</name>
    <dbReference type="NCBI Taxonomy" id="2051959"/>
    <lineage>
        <taxon>Bacteria</taxon>
        <taxon>Pseudomonadati</taxon>
        <taxon>Acidobacteriota</taxon>
        <taxon>Terriglobia</taxon>
        <taxon>Terriglobales</taxon>
        <taxon>Acidobacteriaceae</taxon>
        <taxon>Tunturiibacter</taxon>
    </lineage>
</organism>
<dbReference type="InterPro" id="IPR020627">
    <property type="entry name" value="KhpA"/>
</dbReference>
<keyword evidence="3" id="KW-0143">Chaperone</keyword>
<dbReference type="CDD" id="cd22533">
    <property type="entry name" value="KH-II_YlqC-like"/>
    <property type="match status" value="1"/>
</dbReference>
<dbReference type="PANTHER" id="PTHR34654">
    <property type="entry name" value="UPF0109 PROTEIN SCO5592"/>
    <property type="match status" value="1"/>
</dbReference>
<comment type="similarity">
    <text evidence="3">Belongs to the KhpA RNA-binding protein family.</text>
</comment>
<keyword evidence="1 3" id="KW-0963">Cytoplasm</keyword>